<gene>
    <name evidence="3" type="ORF">LUZ63_004015</name>
</gene>
<evidence type="ECO:0000313" key="4">
    <source>
        <dbReference type="Proteomes" id="UP001151287"/>
    </source>
</evidence>
<sequence length="469" mass="50427">MECLIIIYNTRSTVSYRALLLFIYIFNLQHALSRKSDLDTKNKFILSDPPMGILDPIEISPSTLPRNAYPAEPLSPMVPTFPSSYQPNLTGRCPVNFTQISPIIEKTASDCSVPLAAFVGDVICCPQVNSLMHIFQSTYTNGSNTDALVLNKGFANDCFSDMMNILASKGASSNITNLCTVAALNLTSMMCPVKNVSSFEKAVNVSKLLDACSNVDPLKECCRPACGPAIMEAAMKISMQGGGSGFLGNDFAGSGNVGIDMMSDCKGVVYAWLARKLSLETANSAFRMMTGCKVNKVCPLEFEDPSPVTKACGNTSSPDPAVCCSAFHAYIKSRKKQIIITNIQAINCATMFGSMLQKSGVKTDLYELCDIDLKDFSLQAFGQQGCLLRSLPTDIIYDNLTGMSFTCDLSDNIAAPWPSSSSVSSLSLCAPEMSLPALPVPQTSRSQDNGVNRKIFVLALALFASTIAL</sequence>
<organism evidence="3 4">
    <name type="scientific">Rhynchospora breviuscula</name>
    <dbReference type="NCBI Taxonomy" id="2022672"/>
    <lineage>
        <taxon>Eukaryota</taxon>
        <taxon>Viridiplantae</taxon>
        <taxon>Streptophyta</taxon>
        <taxon>Embryophyta</taxon>
        <taxon>Tracheophyta</taxon>
        <taxon>Spermatophyta</taxon>
        <taxon>Magnoliopsida</taxon>
        <taxon>Liliopsida</taxon>
        <taxon>Poales</taxon>
        <taxon>Cyperaceae</taxon>
        <taxon>Cyperoideae</taxon>
        <taxon>Rhynchosporeae</taxon>
        <taxon>Rhynchospora</taxon>
    </lineage>
</organism>
<keyword evidence="4" id="KW-1185">Reference proteome</keyword>
<dbReference type="PANTHER" id="PTHR33831:SF4">
    <property type="entry name" value="GPI-ANCHORED PROTEIN"/>
    <property type="match status" value="1"/>
</dbReference>
<evidence type="ECO:0000313" key="3">
    <source>
        <dbReference type="EMBL" id="KAJ1704236.1"/>
    </source>
</evidence>
<evidence type="ECO:0000259" key="2">
    <source>
        <dbReference type="Pfam" id="PF26584"/>
    </source>
</evidence>
<name>A0A9Q0D1P2_9POAL</name>
<dbReference type="GO" id="GO:0005886">
    <property type="term" value="C:plasma membrane"/>
    <property type="evidence" value="ECO:0007669"/>
    <property type="project" value="TreeGrafter"/>
</dbReference>
<dbReference type="AlphaFoldDB" id="A0A9Q0D1P2"/>
<dbReference type="Pfam" id="PF26584">
    <property type="entry name" value="At1g61900"/>
    <property type="match status" value="1"/>
</dbReference>
<dbReference type="PANTHER" id="PTHR33831">
    <property type="entry name" value="GPI-ANCHORED PROTEIN"/>
    <property type="match status" value="1"/>
</dbReference>
<dbReference type="InterPro" id="IPR040336">
    <property type="entry name" value="At1g61900-like"/>
</dbReference>
<proteinExistence type="predicted"/>
<comment type="caution">
    <text evidence="3">The sequence shown here is derived from an EMBL/GenBank/DDBJ whole genome shotgun (WGS) entry which is preliminary data.</text>
</comment>
<dbReference type="InterPro" id="IPR043891">
    <property type="entry name" value="SPARK"/>
</dbReference>
<reference evidence="3" key="1">
    <citation type="journal article" date="2022" name="Cell">
        <title>Repeat-based holocentromeres influence genome architecture and karyotype evolution.</title>
        <authorList>
            <person name="Hofstatter P.G."/>
            <person name="Thangavel G."/>
            <person name="Lux T."/>
            <person name="Neumann P."/>
            <person name="Vondrak T."/>
            <person name="Novak P."/>
            <person name="Zhang M."/>
            <person name="Costa L."/>
            <person name="Castellani M."/>
            <person name="Scott A."/>
            <person name="Toegelov H."/>
            <person name="Fuchs J."/>
            <person name="Mata-Sucre Y."/>
            <person name="Dias Y."/>
            <person name="Vanzela A.L.L."/>
            <person name="Huettel B."/>
            <person name="Almeida C.C.S."/>
            <person name="Simkova H."/>
            <person name="Souza G."/>
            <person name="Pedrosa-Harand A."/>
            <person name="Macas J."/>
            <person name="Mayer K.F.X."/>
            <person name="Houben A."/>
            <person name="Marques A."/>
        </authorList>
    </citation>
    <scope>NUCLEOTIDE SEQUENCE</scope>
    <source>
        <strain evidence="3">RhyBre1mFocal</strain>
    </source>
</reference>
<accession>A0A9Q0D1P2</accession>
<evidence type="ECO:0000259" key="1">
    <source>
        <dbReference type="Pfam" id="PF19160"/>
    </source>
</evidence>
<dbReference type="Pfam" id="PF19160">
    <property type="entry name" value="SPARK"/>
    <property type="match status" value="1"/>
</dbReference>
<dbReference type="Proteomes" id="UP001151287">
    <property type="component" value="Unassembled WGS sequence"/>
</dbReference>
<feature type="domain" description="At1g61900-like C-terminal" evidence="2">
    <location>
        <begin position="296"/>
        <end position="370"/>
    </location>
</feature>
<feature type="domain" description="SPARK" evidence="1">
    <location>
        <begin position="90"/>
        <end position="237"/>
    </location>
</feature>
<protein>
    <recommendedName>
        <fullName evidence="5">SPARK domain-containing protein</fullName>
    </recommendedName>
</protein>
<dbReference type="EMBL" id="JAMQYH010000001">
    <property type="protein sequence ID" value="KAJ1704236.1"/>
    <property type="molecule type" value="Genomic_DNA"/>
</dbReference>
<evidence type="ECO:0008006" key="5">
    <source>
        <dbReference type="Google" id="ProtNLM"/>
    </source>
</evidence>
<dbReference type="InterPro" id="IPR059003">
    <property type="entry name" value="At1g61900_C"/>
</dbReference>
<dbReference type="OrthoDB" id="1906601at2759"/>